<dbReference type="PANTHER" id="PTHR45764:SF52">
    <property type="entry name" value="BASIC LEUCINE ZIPPER 4"/>
    <property type="match status" value="1"/>
</dbReference>
<dbReference type="GO" id="GO:0005634">
    <property type="term" value="C:nucleus"/>
    <property type="evidence" value="ECO:0007669"/>
    <property type="project" value="UniProtKB-SubCell"/>
</dbReference>
<evidence type="ECO:0000256" key="6">
    <source>
        <dbReference type="SAM" id="MobiDB-lite"/>
    </source>
</evidence>
<name>A0A5N6RA87_9ROSI</name>
<sequence>MSFCEGPVLEETGGFTPDELQELWSLLQPKDSVSPVQSGDSVSPVQYSRDSVSPNSGSEGSSRAVYTDRERRLRRKESNRLSAQRSRWRKKRHHEELKDQVNRLKTENEELKNRLGSALHYCHVVRSHNEMLRSESTALRARLSDLYIILFSMQSQ</sequence>
<feature type="compositionally biased region" description="Polar residues" evidence="6">
    <location>
        <begin position="34"/>
        <end position="50"/>
    </location>
</feature>
<evidence type="ECO:0000256" key="2">
    <source>
        <dbReference type="ARBA" id="ARBA00023015"/>
    </source>
</evidence>
<evidence type="ECO:0000256" key="1">
    <source>
        <dbReference type="ARBA" id="ARBA00004123"/>
    </source>
</evidence>
<dbReference type="InterPro" id="IPR046347">
    <property type="entry name" value="bZIP_sf"/>
</dbReference>
<feature type="region of interest" description="Disordered" evidence="6">
    <location>
        <begin position="28"/>
        <end position="96"/>
    </location>
</feature>
<accession>A0A5N6RA87</accession>
<dbReference type="InterPro" id="IPR045314">
    <property type="entry name" value="bZIP_plant_GBF1"/>
</dbReference>
<feature type="domain" description="BZIP" evidence="7">
    <location>
        <begin position="69"/>
        <end position="115"/>
    </location>
</feature>
<dbReference type="Pfam" id="PF00170">
    <property type="entry name" value="bZIP_1"/>
    <property type="match status" value="1"/>
</dbReference>
<dbReference type="EMBL" id="CM017325">
    <property type="protein sequence ID" value="KAE8057025.1"/>
    <property type="molecule type" value="Genomic_DNA"/>
</dbReference>
<dbReference type="CDD" id="cd14702">
    <property type="entry name" value="bZIP_plant_GBF1"/>
    <property type="match status" value="1"/>
</dbReference>
<dbReference type="GO" id="GO:0046982">
    <property type="term" value="F:protein heterodimerization activity"/>
    <property type="evidence" value="ECO:0007669"/>
    <property type="project" value="UniProtKB-ARBA"/>
</dbReference>
<dbReference type="PROSITE" id="PS00036">
    <property type="entry name" value="BZIP_BASIC"/>
    <property type="match status" value="1"/>
</dbReference>
<keyword evidence="2" id="KW-0805">Transcription regulation</keyword>
<comment type="subcellular location">
    <subcellularLocation>
        <location evidence="1">Nucleus</location>
    </subcellularLocation>
</comment>
<dbReference type="FunFam" id="1.20.5.170:FF:000020">
    <property type="entry name" value="BZIP transcription factor"/>
    <property type="match status" value="1"/>
</dbReference>
<keyword evidence="4" id="KW-0804">Transcription</keyword>
<dbReference type="OrthoDB" id="551672at2759"/>
<dbReference type="PROSITE" id="PS50217">
    <property type="entry name" value="BZIP"/>
    <property type="match status" value="1"/>
</dbReference>
<dbReference type="SUPFAM" id="SSF57959">
    <property type="entry name" value="Leucine zipper domain"/>
    <property type="match status" value="1"/>
</dbReference>
<keyword evidence="3" id="KW-0238">DNA-binding</keyword>
<protein>
    <recommendedName>
        <fullName evidence="7">BZIP domain-containing protein</fullName>
    </recommendedName>
</protein>
<gene>
    <name evidence="8" type="ORF">FH972_013747</name>
</gene>
<feature type="compositionally biased region" description="Basic and acidic residues" evidence="6">
    <location>
        <begin position="66"/>
        <end position="79"/>
    </location>
</feature>
<feature type="compositionally biased region" description="Low complexity" evidence="6">
    <location>
        <begin position="51"/>
        <end position="62"/>
    </location>
</feature>
<evidence type="ECO:0000259" key="7">
    <source>
        <dbReference type="PROSITE" id="PS50217"/>
    </source>
</evidence>
<dbReference type="Proteomes" id="UP000327013">
    <property type="component" value="Chromosome 5"/>
</dbReference>
<dbReference type="SMART" id="SM00338">
    <property type="entry name" value="BRLZ"/>
    <property type="match status" value="1"/>
</dbReference>
<evidence type="ECO:0000256" key="5">
    <source>
        <dbReference type="ARBA" id="ARBA00023242"/>
    </source>
</evidence>
<evidence type="ECO:0000313" key="8">
    <source>
        <dbReference type="EMBL" id="KAE8057025.1"/>
    </source>
</evidence>
<dbReference type="InterPro" id="IPR004827">
    <property type="entry name" value="bZIP"/>
</dbReference>
<evidence type="ECO:0000256" key="3">
    <source>
        <dbReference type="ARBA" id="ARBA00023125"/>
    </source>
</evidence>
<organism evidence="8 9">
    <name type="scientific">Carpinus fangiana</name>
    <dbReference type="NCBI Taxonomy" id="176857"/>
    <lineage>
        <taxon>Eukaryota</taxon>
        <taxon>Viridiplantae</taxon>
        <taxon>Streptophyta</taxon>
        <taxon>Embryophyta</taxon>
        <taxon>Tracheophyta</taxon>
        <taxon>Spermatophyta</taxon>
        <taxon>Magnoliopsida</taxon>
        <taxon>eudicotyledons</taxon>
        <taxon>Gunneridae</taxon>
        <taxon>Pentapetalae</taxon>
        <taxon>rosids</taxon>
        <taxon>fabids</taxon>
        <taxon>Fagales</taxon>
        <taxon>Betulaceae</taxon>
        <taxon>Carpinus</taxon>
    </lineage>
</organism>
<dbReference type="GO" id="GO:0003700">
    <property type="term" value="F:DNA-binding transcription factor activity"/>
    <property type="evidence" value="ECO:0007669"/>
    <property type="project" value="InterPro"/>
</dbReference>
<reference evidence="8 9" key="1">
    <citation type="submission" date="2019-06" db="EMBL/GenBank/DDBJ databases">
        <title>A chromosomal-level reference genome of Carpinus fangiana (Coryloideae, Betulaceae).</title>
        <authorList>
            <person name="Yang X."/>
            <person name="Wang Z."/>
            <person name="Zhang L."/>
            <person name="Hao G."/>
            <person name="Liu J."/>
            <person name="Yang Y."/>
        </authorList>
    </citation>
    <scope>NUCLEOTIDE SEQUENCE [LARGE SCALE GENOMIC DNA]</scope>
    <source>
        <strain evidence="8">Cfa_2016G</strain>
        <tissue evidence="8">Leaf</tissue>
    </source>
</reference>
<keyword evidence="5" id="KW-0539">Nucleus</keyword>
<dbReference type="Gene3D" id="1.20.5.170">
    <property type="match status" value="1"/>
</dbReference>
<evidence type="ECO:0000256" key="4">
    <source>
        <dbReference type="ARBA" id="ARBA00023163"/>
    </source>
</evidence>
<evidence type="ECO:0000313" key="9">
    <source>
        <dbReference type="Proteomes" id="UP000327013"/>
    </source>
</evidence>
<dbReference type="AlphaFoldDB" id="A0A5N6RA87"/>
<dbReference type="PANTHER" id="PTHR45764">
    <property type="entry name" value="BZIP TRANSCRIPTION FACTOR 44"/>
    <property type="match status" value="1"/>
</dbReference>
<keyword evidence="9" id="KW-1185">Reference proteome</keyword>
<dbReference type="GO" id="GO:0000976">
    <property type="term" value="F:transcription cis-regulatory region binding"/>
    <property type="evidence" value="ECO:0007669"/>
    <property type="project" value="TreeGrafter"/>
</dbReference>
<proteinExistence type="predicted"/>
<dbReference type="GO" id="GO:0045893">
    <property type="term" value="P:positive regulation of DNA-templated transcription"/>
    <property type="evidence" value="ECO:0007669"/>
    <property type="project" value="TreeGrafter"/>
</dbReference>